<dbReference type="EMBL" id="BAET01000014">
    <property type="protein sequence ID" value="GAB55722.1"/>
    <property type="molecule type" value="Genomic_DNA"/>
</dbReference>
<evidence type="ECO:0000259" key="12">
    <source>
        <dbReference type="PROSITE" id="PS50850"/>
    </source>
</evidence>
<dbReference type="InterPro" id="IPR036259">
    <property type="entry name" value="MFS_trans_sf"/>
</dbReference>
<dbReference type="InterPro" id="IPR020846">
    <property type="entry name" value="MFS_dom"/>
</dbReference>
<evidence type="ECO:0000256" key="11">
    <source>
        <dbReference type="SAM" id="Phobius"/>
    </source>
</evidence>
<keyword evidence="10 11" id="KW-0472">Membrane</keyword>
<keyword evidence="6" id="KW-0997">Cell inner membrane</keyword>
<keyword evidence="5" id="KW-1003">Cell membrane</keyword>
<feature type="transmembrane region" description="Helical" evidence="11">
    <location>
        <begin position="333"/>
        <end position="355"/>
    </location>
</feature>
<feature type="transmembrane region" description="Helical" evidence="11">
    <location>
        <begin position="367"/>
        <end position="386"/>
    </location>
</feature>
<dbReference type="SUPFAM" id="SSF103473">
    <property type="entry name" value="MFS general substrate transporter"/>
    <property type="match status" value="1"/>
</dbReference>
<evidence type="ECO:0000256" key="10">
    <source>
        <dbReference type="ARBA" id="ARBA00023136"/>
    </source>
</evidence>
<evidence type="ECO:0000256" key="4">
    <source>
        <dbReference type="ARBA" id="ARBA00022448"/>
    </source>
</evidence>
<dbReference type="InterPro" id="IPR050375">
    <property type="entry name" value="MFS_TsgA-like"/>
</dbReference>
<reference evidence="13 14" key="1">
    <citation type="journal article" date="2012" name="J. Bacteriol.">
        <title>Genome sequence of proteorhodopsin-containing sea ice bacterium Glaciecola punicea ACAM 611T.</title>
        <authorList>
            <person name="Qin Q.-L."/>
            <person name="Xie B.-B."/>
            <person name="Shu Y.-L."/>
            <person name="Rong J.-C."/>
            <person name="Zhao D.-L."/>
            <person name="Zhang X.-Y."/>
            <person name="Chen X.-L."/>
            <person name="Zhou B.-C."/>
            <person name="Zhanga Y.-Z."/>
        </authorList>
    </citation>
    <scope>NUCLEOTIDE SEQUENCE [LARGE SCALE GENOMIC DNA]</scope>
    <source>
        <strain evidence="13 14">ACAM 611</strain>
    </source>
</reference>
<feature type="transmembrane region" description="Helical" evidence="11">
    <location>
        <begin position="25"/>
        <end position="52"/>
    </location>
</feature>
<dbReference type="eggNOG" id="COG0738">
    <property type="taxonomic scope" value="Bacteria"/>
</dbReference>
<comment type="subcellular location">
    <subcellularLocation>
        <location evidence="2">Cell inner membrane</location>
        <topology evidence="2">Multi-pass membrane protein</topology>
    </subcellularLocation>
</comment>
<evidence type="ECO:0000256" key="8">
    <source>
        <dbReference type="ARBA" id="ARBA00022692"/>
    </source>
</evidence>
<dbReference type="OrthoDB" id="9795150at2"/>
<gene>
    <name evidence="13" type="ORF">GPUN_1605</name>
</gene>
<evidence type="ECO:0000256" key="5">
    <source>
        <dbReference type="ARBA" id="ARBA00022475"/>
    </source>
</evidence>
<dbReference type="PANTHER" id="PTHR43702:SF3">
    <property type="entry name" value="PROTEIN TSGA"/>
    <property type="match status" value="1"/>
</dbReference>
<dbReference type="RefSeq" id="WP_006005075.1">
    <property type="nucleotide sequence ID" value="NZ_BAET01000014.1"/>
</dbReference>
<evidence type="ECO:0000256" key="9">
    <source>
        <dbReference type="ARBA" id="ARBA00022989"/>
    </source>
</evidence>
<evidence type="ECO:0000256" key="7">
    <source>
        <dbReference type="ARBA" id="ARBA00022597"/>
    </source>
</evidence>
<dbReference type="AlphaFoldDB" id="H5TBP5"/>
<keyword evidence="9 11" id="KW-1133">Transmembrane helix</keyword>
<comment type="function">
    <text evidence="1">Intake of glucose and galactose.</text>
</comment>
<keyword evidence="4" id="KW-0813">Transport</keyword>
<sequence>MASNIPIADPSVIPSNSASEPQNHLFSLVSLTSLFFMWGFITCLNDILIPYLKNAFDLSYTQAMLVQFCFFGAYFVVAIPAGWLVGKIGYKKGIVAGLLIASLGCVLFYPASALHVYAIFLFALFVLASGITILQVAANPFVTALGSPHTASSRLTMTQAFNALGTTVAPFFGAYLIFGGGNGVDTHISGDSSSLVQLPYLILAAALLGLAAIFSYLKLPDLGRKQTATVIEGSAWQHRHLRLGVVGIFLYVGAEVAIGSFLVNFLSQPDIAGLNEAQASKFIAYYWGGAMVGRFIGAFVMQKIAPGKVLAFNSAMVIILISSAVLFDGSLAMWSLLAVGLFNSIMFPTIFSLALNGLGTSAAQGSGLLCLAIVGGALLPLIQGMLADSVGLQISFVLPMLCYIFIAYYGLIGSKPTKALS</sequence>
<dbReference type="GO" id="GO:0055056">
    <property type="term" value="F:D-glucose transmembrane transporter activity"/>
    <property type="evidence" value="ECO:0007669"/>
    <property type="project" value="InterPro"/>
</dbReference>
<dbReference type="PROSITE" id="PS50850">
    <property type="entry name" value="MFS"/>
    <property type="match status" value="1"/>
</dbReference>
<dbReference type="GO" id="GO:0005354">
    <property type="term" value="F:galactose transmembrane transporter activity"/>
    <property type="evidence" value="ECO:0007669"/>
    <property type="project" value="InterPro"/>
</dbReference>
<evidence type="ECO:0000256" key="3">
    <source>
        <dbReference type="ARBA" id="ARBA00009120"/>
    </source>
</evidence>
<dbReference type="GO" id="GO:1904659">
    <property type="term" value="P:D-glucose transmembrane transport"/>
    <property type="evidence" value="ECO:0007669"/>
    <property type="project" value="InterPro"/>
</dbReference>
<accession>H5TBP5</accession>
<protein>
    <submittedName>
        <fullName evidence="13">Glucose/galactose transporter family protein</fullName>
    </submittedName>
</protein>
<comment type="caution">
    <text evidence="13">The sequence shown here is derived from an EMBL/GenBank/DDBJ whole genome shotgun (WGS) entry which is preliminary data.</text>
</comment>
<evidence type="ECO:0000313" key="13">
    <source>
        <dbReference type="EMBL" id="GAB55722.1"/>
    </source>
</evidence>
<keyword evidence="7" id="KW-0762">Sugar transport</keyword>
<feature type="transmembrane region" description="Helical" evidence="11">
    <location>
        <begin position="309"/>
        <end position="327"/>
    </location>
</feature>
<dbReference type="InterPro" id="IPR005964">
    <property type="entry name" value="Glc/Gal_transptr_bac"/>
</dbReference>
<dbReference type="InterPro" id="IPR011701">
    <property type="entry name" value="MFS"/>
</dbReference>
<dbReference type="CDD" id="cd17394">
    <property type="entry name" value="MFS_FucP_like"/>
    <property type="match status" value="1"/>
</dbReference>
<feature type="transmembrane region" description="Helical" evidence="11">
    <location>
        <begin position="117"/>
        <end position="138"/>
    </location>
</feature>
<evidence type="ECO:0000256" key="1">
    <source>
        <dbReference type="ARBA" id="ARBA00003321"/>
    </source>
</evidence>
<organism evidence="13 14">
    <name type="scientific">Glaciecola punicea ACAM 611</name>
    <dbReference type="NCBI Taxonomy" id="1121923"/>
    <lineage>
        <taxon>Bacteria</taxon>
        <taxon>Pseudomonadati</taxon>
        <taxon>Pseudomonadota</taxon>
        <taxon>Gammaproteobacteria</taxon>
        <taxon>Alteromonadales</taxon>
        <taxon>Alteromonadaceae</taxon>
        <taxon>Glaciecola</taxon>
    </lineage>
</organism>
<dbReference type="Proteomes" id="UP000053586">
    <property type="component" value="Unassembled WGS sequence"/>
</dbReference>
<evidence type="ECO:0000256" key="2">
    <source>
        <dbReference type="ARBA" id="ARBA00004429"/>
    </source>
</evidence>
<feature type="transmembrane region" description="Helical" evidence="11">
    <location>
        <begin position="198"/>
        <end position="219"/>
    </location>
</feature>
<feature type="transmembrane region" description="Helical" evidence="11">
    <location>
        <begin position="283"/>
        <end position="302"/>
    </location>
</feature>
<feature type="transmembrane region" description="Helical" evidence="11">
    <location>
        <begin position="159"/>
        <end position="178"/>
    </location>
</feature>
<dbReference type="GO" id="GO:0005886">
    <property type="term" value="C:plasma membrane"/>
    <property type="evidence" value="ECO:0007669"/>
    <property type="project" value="UniProtKB-SubCell"/>
</dbReference>
<comment type="similarity">
    <text evidence="3">Belongs to the major facilitator superfamily. FHS transporter (TC 2.A.1.7) family.</text>
</comment>
<keyword evidence="8 11" id="KW-0812">Transmembrane</keyword>
<feature type="transmembrane region" description="Helical" evidence="11">
    <location>
        <begin position="392"/>
        <end position="411"/>
    </location>
</feature>
<proteinExistence type="inferred from homology"/>
<feature type="domain" description="Major facilitator superfamily (MFS) profile" evidence="12">
    <location>
        <begin position="27"/>
        <end position="418"/>
    </location>
</feature>
<dbReference type="STRING" id="56804.BAE46_09680"/>
<feature type="transmembrane region" description="Helical" evidence="11">
    <location>
        <begin position="240"/>
        <end position="263"/>
    </location>
</feature>
<dbReference type="Gene3D" id="1.20.1250.20">
    <property type="entry name" value="MFS general substrate transporter like domains"/>
    <property type="match status" value="2"/>
</dbReference>
<name>H5TBP5_9ALTE</name>
<keyword evidence="14" id="KW-1185">Reference proteome</keyword>
<dbReference type="Pfam" id="PF07690">
    <property type="entry name" value="MFS_1"/>
    <property type="match status" value="1"/>
</dbReference>
<evidence type="ECO:0000256" key="6">
    <source>
        <dbReference type="ARBA" id="ARBA00022519"/>
    </source>
</evidence>
<feature type="transmembrane region" description="Helical" evidence="11">
    <location>
        <begin position="93"/>
        <end position="111"/>
    </location>
</feature>
<dbReference type="NCBIfam" id="TIGR01272">
    <property type="entry name" value="gluP"/>
    <property type="match status" value="1"/>
</dbReference>
<dbReference type="PANTHER" id="PTHR43702">
    <property type="entry name" value="L-FUCOSE-PROTON SYMPORTER"/>
    <property type="match status" value="1"/>
</dbReference>
<reference evidence="13 14" key="2">
    <citation type="journal article" date="2017" name="Antonie Van Leeuwenhoek">
        <title>Rhizobium rhizosphaerae sp. nov., a novel species isolated from rice rhizosphere.</title>
        <authorList>
            <person name="Zhao J.J."/>
            <person name="Zhang J."/>
            <person name="Zhang R.J."/>
            <person name="Zhang C.W."/>
            <person name="Yin H.Q."/>
            <person name="Zhang X.X."/>
        </authorList>
    </citation>
    <scope>NUCLEOTIDE SEQUENCE [LARGE SCALE GENOMIC DNA]</scope>
    <source>
        <strain evidence="13 14">ACAM 611</strain>
    </source>
</reference>
<feature type="transmembrane region" description="Helical" evidence="11">
    <location>
        <begin position="64"/>
        <end position="86"/>
    </location>
</feature>
<evidence type="ECO:0000313" key="14">
    <source>
        <dbReference type="Proteomes" id="UP000053586"/>
    </source>
</evidence>